<reference evidence="2 3" key="1">
    <citation type="submission" date="2022-03" db="EMBL/GenBank/DDBJ databases">
        <authorList>
            <person name="Nunn A."/>
            <person name="Chopra R."/>
            <person name="Nunn A."/>
            <person name="Contreras Garrido A."/>
        </authorList>
    </citation>
    <scope>NUCLEOTIDE SEQUENCE [LARGE SCALE GENOMIC DNA]</scope>
</reference>
<keyword evidence="3" id="KW-1185">Reference proteome</keyword>
<name>A0AAU9RDD6_THLAR</name>
<dbReference type="GO" id="GO:0034975">
    <property type="term" value="P:protein folding in endoplasmic reticulum"/>
    <property type="evidence" value="ECO:0007669"/>
    <property type="project" value="TreeGrafter"/>
</dbReference>
<dbReference type="PANTHER" id="PTHR13116:SF5">
    <property type="entry name" value="ER MEMBRANE PROTEIN COMPLEX SUBUNIT 3"/>
    <property type="match status" value="1"/>
</dbReference>
<sequence>MSRGKTGKIVDAASDHNEKKDKLTIKINSKTGWDLRELEESRVDSITMKISHGYTKSDKEMRISGHGGPHPILVVSSLLDASVRQMKFMKFNPSARRIVCYMFPKGQGTSSDTLTFAWVNFFFSGFVSLYKFLLLLFHCYHLSTTKIPIPLTQSFGSMLLNGIDLITVDVSYVSSRS</sequence>
<evidence type="ECO:0000256" key="1">
    <source>
        <dbReference type="SAM" id="Phobius"/>
    </source>
</evidence>
<dbReference type="InterPro" id="IPR008568">
    <property type="entry name" value="EMC3"/>
</dbReference>
<dbReference type="AlphaFoldDB" id="A0AAU9RDD6"/>
<proteinExistence type="predicted"/>
<evidence type="ECO:0000313" key="3">
    <source>
        <dbReference type="Proteomes" id="UP000836841"/>
    </source>
</evidence>
<keyword evidence="1" id="KW-0812">Transmembrane</keyword>
<gene>
    <name evidence="2" type="ORF">TAV2_LOCUS2692</name>
</gene>
<evidence type="ECO:0000313" key="2">
    <source>
        <dbReference type="EMBL" id="CAH2036215.1"/>
    </source>
</evidence>
<dbReference type="GO" id="GO:0072546">
    <property type="term" value="C:EMC complex"/>
    <property type="evidence" value="ECO:0007669"/>
    <property type="project" value="TreeGrafter"/>
</dbReference>
<keyword evidence="1" id="KW-1133">Transmembrane helix</keyword>
<accession>A0AAU9RDD6</accession>
<dbReference type="Proteomes" id="UP000836841">
    <property type="component" value="Chromosome 1"/>
</dbReference>
<organism evidence="2 3">
    <name type="scientific">Thlaspi arvense</name>
    <name type="common">Field penny-cress</name>
    <dbReference type="NCBI Taxonomy" id="13288"/>
    <lineage>
        <taxon>Eukaryota</taxon>
        <taxon>Viridiplantae</taxon>
        <taxon>Streptophyta</taxon>
        <taxon>Embryophyta</taxon>
        <taxon>Tracheophyta</taxon>
        <taxon>Spermatophyta</taxon>
        <taxon>Magnoliopsida</taxon>
        <taxon>eudicotyledons</taxon>
        <taxon>Gunneridae</taxon>
        <taxon>Pentapetalae</taxon>
        <taxon>rosids</taxon>
        <taxon>malvids</taxon>
        <taxon>Brassicales</taxon>
        <taxon>Brassicaceae</taxon>
        <taxon>Thlaspideae</taxon>
        <taxon>Thlaspi</taxon>
    </lineage>
</organism>
<dbReference type="PANTHER" id="PTHR13116">
    <property type="entry name" value="ER MEMBRANE PROTEIN COMPLEX SUBUNIT 3"/>
    <property type="match status" value="1"/>
</dbReference>
<dbReference type="EMBL" id="OU466857">
    <property type="protein sequence ID" value="CAH2036215.1"/>
    <property type="molecule type" value="Genomic_DNA"/>
</dbReference>
<feature type="transmembrane region" description="Helical" evidence="1">
    <location>
        <begin position="116"/>
        <end position="137"/>
    </location>
</feature>
<protein>
    <submittedName>
        <fullName evidence="2">Uncharacterized protein</fullName>
    </submittedName>
</protein>
<keyword evidence="1" id="KW-0472">Membrane</keyword>